<evidence type="ECO:0000313" key="1">
    <source>
        <dbReference type="EMBL" id="KIC58444.1"/>
    </source>
</evidence>
<dbReference type="STRING" id="172043.RM53_08580"/>
<dbReference type="Proteomes" id="UP000031166">
    <property type="component" value="Unassembled WGS sequence"/>
</dbReference>
<evidence type="ECO:0000313" key="2">
    <source>
        <dbReference type="Proteomes" id="UP000031166"/>
    </source>
</evidence>
<evidence type="ECO:0008006" key="3">
    <source>
        <dbReference type="Google" id="ProtNLM"/>
    </source>
</evidence>
<organism evidence="1 2">
    <name type="scientific">Brevundimonas nasdae</name>
    <dbReference type="NCBI Taxonomy" id="172043"/>
    <lineage>
        <taxon>Bacteria</taxon>
        <taxon>Pseudomonadati</taxon>
        <taxon>Pseudomonadota</taxon>
        <taxon>Alphaproteobacteria</taxon>
        <taxon>Caulobacterales</taxon>
        <taxon>Caulobacteraceae</taxon>
        <taxon>Brevundimonas</taxon>
    </lineage>
</organism>
<gene>
    <name evidence="1" type="ORF">RM53_08580</name>
</gene>
<dbReference type="InterPro" id="IPR027417">
    <property type="entry name" value="P-loop_NTPase"/>
</dbReference>
<dbReference type="AlphaFoldDB" id="A0A0B4CB54"/>
<protein>
    <recommendedName>
        <fullName evidence="3">Serine kinase</fullName>
    </recommendedName>
</protein>
<name>A0A0B4CB54_9CAUL</name>
<dbReference type="Gene3D" id="3.40.50.300">
    <property type="entry name" value="P-loop containing nucleotide triphosphate hydrolases"/>
    <property type="match status" value="1"/>
</dbReference>
<sequence>MSRIEPTPRLRRYSAFGLRIEADLALPELEPDMGSGPPDLRIRLGSAPSILDAEAPAAFRFQEDEALLSWRDVGDFRILGRDLIIYQPRAGVDEALVSLPLLGPVMGVLLERRGLLTLHGSAVELSAGVAVFLGDKGAGKSTTAAALVRAGKTLLTDDIVAVDCRGAPRLYPAYPQVKLTEEASASIAVDGEAMARPHPAFEKRRLRLDAPFDPAPREPKAALVLERGAAFALHPLRGAATLTALIRFSYATRFGRDLISGRSAADHLRQCAALSQKISVCRMVVPNDLGALAQLPDWLESQISRLDADAST</sequence>
<comment type="caution">
    <text evidence="1">The sequence shown here is derived from an EMBL/GenBank/DDBJ whole genome shotgun (WGS) entry which is preliminary data.</text>
</comment>
<dbReference type="EMBL" id="JWSY01000011">
    <property type="protein sequence ID" value="KIC58444.1"/>
    <property type="molecule type" value="Genomic_DNA"/>
</dbReference>
<dbReference type="SUPFAM" id="SSF53795">
    <property type="entry name" value="PEP carboxykinase-like"/>
    <property type="match status" value="1"/>
</dbReference>
<dbReference type="RefSeq" id="WP_039245917.1">
    <property type="nucleotide sequence ID" value="NZ_JWSY01000011.1"/>
</dbReference>
<proteinExistence type="predicted"/>
<accession>A0A0B4CB54</accession>
<reference evidence="1 2" key="1">
    <citation type="submission" date="2014-12" db="EMBL/GenBank/DDBJ databases">
        <title>Genome sequencing of Brevundimonas nasdae TPW30.</title>
        <authorList>
            <person name="Tan P.W."/>
            <person name="Chan K.-G."/>
        </authorList>
    </citation>
    <scope>NUCLEOTIDE SEQUENCE [LARGE SCALE GENOMIC DNA]</scope>
    <source>
        <strain evidence="1 2">TPW30</strain>
    </source>
</reference>